<dbReference type="InterPro" id="IPR008930">
    <property type="entry name" value="Terpenoid_cyclase/PrenylTrfase"/>
</dbReference>
<name>A0A369MK19_EGGLN</name>
<evidence type="ECO:0000313" key="5">
    <source>
        <dbReference type="Proteomes" id="UP000253970"/>
    </source>
</evidence>
<evidence type="ECO:0000313" key="4">
    <source>
        <dbReference type="EMBL" id="RDB72225.1"/>
    </source>
</evidence>
<protein>
    <submittedName>
        <fullName evidence="4">Peptidase</fullName>
    </submittedName>
</protein>
<dbReference type="Gene3D" id="1.50.10.20">
    <property type="match status" value="1"/>
</dbReference>
<dbReference type="SUPFAM" id="SSF48239">
    <property type="entry name" value="Terpenoid cyclases/Protein prenyltransferases"/>
    <property type="match status" value="1"/>
</dbReference>
<keyword evidence="2" id="KW-1133">Transmembrane helix</keyword>
<feature type="region of interest" description="Disordered" evidence="1">
    <location>
        <begin position="649"/>
        <end position="678"/>
    </location>
</feature>
<dbReference type="EMBL" id="PPTU01000004">
    <property type="protein sequence ID" value="RDB72225.1"/>
    <property type="molecule type" value="Genomic_DNA"/>
</dbReference>
<evidence type="ECO:0000256" key="3">
    <source>
        <dbReference type="SAM" id="SignalP"/>
    </source>
</evidence>
<feature type="signal peptide" evidence="3">
    <location>
        <begin position="1"/>
        <end position="35"/>
    </location>
</feature>
<proteinExistence type="predicted"/>
<feature type="transmembrane region" description="Helical" evidence="2">
    <location>
        <begin position="683"/>
        <end position="702"/>
    </location>
</feature>
<dbReference type="RefSeq" id="WP_114533137.1">
    <property type="nucleotide sequence ID" value="NZ_JADNER010000011.1"/>
</dbReference>
<evidence type="ECO:0000256" key="2">
    <source>
        <dbReference type="SAM" id="Phobius"/>
    </source>
</evidence>
<keyword evidence="2" id="KW-0812">Transmembrane</keyword>
<accession>A0A369MK19</accession>
<reference evidence="4 5" key="1">
    <citation type="journal article" date="2018" name="Elife">
        <title>Discovery and characterization of a prevalent human gut bacterial enzyme sufficient for the inactivation of a family of plant toxins.</title>
        <authorList>
            <person name="Koppel N."/>
            <person name="Bisanz J.E."/>
            <person name="Pandelia M.E."/>
            <person name="Turnbaugh P.J."/>
            <person name="Balskus E.P."/>
        </authorList>
    </citation>
    <scope>NUCLEOTIDE SEQUENCE [LARGE SCALE GENOMIC DNA]</scope>
    <source>
        <strain evidence="4 5">W1 BHI 6</strain>
    </source>
</reference>
<feature type="chain" id="PRO_5016984453" evidence="3">
    <location>
        <begin position="36"/>
        <end position="715"/>
    </location>
</feature>
<dbReference type="PANTHER" id="PTHR10559">
    <property type="entry name" value="TRANSCOBALAMIN-1/GASTRIC INTRINSIC FACTOR"/>
    <property type="match status" value="1"/>
</dbReference>
<comment type="caution">
    <text evidence="4">The sequence shown here is derived from an EMBL/GenBank/DDBJ whole genome shotgun (WGS) entry which is preliminary data.</text>
</comment>
<dbReference type="PANTHER" id="PTHR10559:SF18">
    <property type="entry name" value="TRANSCOBALAMIN II"/>
    <property type="match status" value="1"/>
</dbReference>
<gene>
    <name evidence="4" type="ORF">C1875_04040</name>
</gene>
<sequence>MKEHASTRAGIAQRAWALLLAVALCLGLVPGAAWAAEGEGAGTAPESAQKVSAVTLTVVKGVSDWSGPSVVVNKTYKFTGQATVKDLFEAAKKAGDIDGYAFADAFGTGSEFLSSLTPKGGSAVEGASGWWSSFVGGIADDGSKTAAASPLADGDVLQFAWCDSVPNVVPTAEQWKALASEAAQGDGVAGDENAAKAGSASIAIVQGMEYKGPIALLNKTYAFSKGATVKDLFEAAKKAGDIKAYAFNGFGYLDSITTAAGVEIKTPSDWSSSWSIFKNGSAAGFDESKPNEGKDVDVLTDGDVLQFAWCDSVPNVAPTAEQWKALADTAVSGDSVIEGEAPVRPSPSAPKVDAAVLDGSLNTVYRALFANLAGTLEGAGGASDRNISSWKAMEAAAIGQVGLVDADAAIADAVASYNAPANNNLQRSIIVLTALGIDATKVPSGQGTLNLVEKLASDASAVSAYPTSAAFALLAYASGPYEVASDAVNSARALIDGLSAAQSSEGGYLAMGSIDVDTTAMVIPALAVYQGDATAKTALDKAVAALRGAQKGDGSFGNVNSTAMAVIALCSVGIDPASESEWAGSAATPLKALLSFAKEDMTGFSVATGMEEDMVNEQGFRALVAYQGLKNTGAAYNIYTQAKLGQAGLPAEKQEEESAPAPADKPVADKKALAKTGDGSAPFAAGTAVLALGALVAGIAATRRMRASDELSLRR</sequence>
<dbReference type="Proteomes" id="UP000253970">
    <property type="component" value="Unassembled WGS sequence"/>
</dbReference>
<dbReference type="AlphaFoldDB" id="A0A369MK19"/>
<dbReference type="InterPro" id="IPR051588">
    <property type="entry name" value="Cobalamin_Transport"/>
</dbReference>
<keyword evidence="2" id="KW-0472">Membrane</keyword>
<evidence type="ECO:0000256" key="1">
    <source>
        <dbReference type="SAM" id="MobiDB-lite"/>
    </source>
</evidence>
<keyword evidence="3" id="KW-0732">Signal</keyword>
<organism evidence="4 5">
    <name type="scientific">Eggerthella lenta</name>
    <name type="common">Eubacterium lentum</name>
    <dbReference type="NCBI Taxonomy" id="84112"/>
    <lineage>
        <taxon>Bacteria</taxon>
        <taxon>Bacillati</taxon>
        <taxon>Actinomycetota</taxon>
        <taxon>Coriobacteriia</taxon>
        <taxon>Eggerthellales</taxon>
        <taxon>Eggerthellaceae</taxon>
        <taxon>Eggerthella</taxon>
    </lineage>
</organism>